<dbReference type="CDD" id="cd05930">
    <property type="entry name" value="A_NRPS"/>
    <property type="match status" value="1"/>
</dbReference>
<dbReference type="Gene3D" id="3.40.50.980">
    <property type="match status" value="2"/>
</dbReference>
<dbReference type="RefSeq" id="WP_052673606.1">
    <property type="nucleotide sequence ID" value="NZ_LN681225.1"/>
</dbReference>
<dbReference type="Gene3D" id="1.10.1200.10">
    <property type="entry name" value="ACP-like"/>
    <property type="match status" value="1"/>
</dbReference>
<dbReference type="PATRIC" id="fig|449.7.peg.3294"/>
<dbReference type="PANTHER" id="PTHR45527:SF1">
    <property type="entry name" value="FATTY ACID SYNTHASE"/>
    <property type="match status" value="1"/>
</dbReference>
<dbReference type="Pfam" id="PF00550">
    <property type="entry name" value="PP-binding"/>
    <property type="match status" value="1"/>
</dbReference>
<evidence type="ECO:0000256" key="3">
    <source>
        <dbReference type="ARBA" id="ARBA00022450"/>
    </source>
</evidence>
<dbReference type="FunFam" id="3.40.50.980:FF:000001">
    <property type="entry name" value="Non-ribosomal peptide synthetase"/>
    <property type="match status" value="1"/>
</dbReference>
<keyword evidence="7" id="KW-1185">Reference proteome</keyword>
<evidence type="ECO:0000313" key="7">
    <source>
        <dbReference type="Proteomes" id="UP000032803"/>
    </source>
</evidence>
<dbReference type="FunFam" id="1.10.1200.10:FF:000005">
    <property type="entry name" value="Nonribosomal peptide synthetase 1"/>
    <property type="match status" value="1"/>
</dbReference>
<dbReference type="KEGG" id="lha:LHA_1285"/>
<dbReference type="GO" id="GO:0031177">
    <property type="term" value="F:phosphopantetheine binding"/>
    <property type="evidence" value="ECO:0007669"/>
    <property type="project" value="TreeGrafter"/>
</dbReference>
<dbReference type="GO" id="GO:0047462">
    <property type="term" value="F:phenylalanine racemase (ATP-hydrolyzing) activity"/>
    <property type="evidence" value="ECO:0007669"/>
    <property type="project" value="UniProtKB-EC"/>
</dbReference>
<evidence type="ECO:0000256" key="4">
    <source>
        <dbReference type="ARBA" id="ARBA00022553"/>
    </source>
</evidence>
<protein>
    <submittedName>
        <fullName evidence="6">Putative non-ribosomal peptide synthetase</fullName>
        <ecNumber evidence="6">5.1.1.11</ecNumber>
    </submittedName>
</protein>
<evidence type="ECO:0000313" key="6">
    <source>
        <dbReference type="EMBL" id="CEK10336.1"/>
    </source>
</evidence>
<dbReference type="EC" id="5.1.1.11" evidence="6"/>
<comment type="similarity">
    <text evidence="2">Belongs to the ATP-dependent AMP-binding enzyme family.</text>
</comment>
<evidence type="ECO:0000259" key="5">
    <source>
        <dbReference type="PROSITE" id="PS50075"/>
    </source>
</evidence>
<dbReference type="InterPro" id="IPR023213">
    <property type="entry name" value="CAT-like_dom_sf"/>
</dbReference>
<reference evidence="7" key="1">
    <citation type="submission" date="2014-09" db="EMBL/GenBank/DDBJ databases">
        <authorList>
            <person name="Gomez-Valero L."/>
        </authorList>
    </citation>
    <scope>NUCLEOTIDE SEQUENCE [LARGE SCALE GENOMIC DNA]</scope>
    <source>
        <strain evidence="7">ATCC35250</strain>
    </source>
</reference>
<dbReference type="AlphaFoldDB" id="A0A0A8US27"/>
<dbReference type="PANTHER" id="PTHR45527">
    <property type="entry name" value="NONRIBOSOMAL PEPTIDE SYNTHETASE"/>
    <property type="match status" value="1"/>
</dbReference>
<dbReference type="FunFam" id="3.30.300.30:FF:000010">
    <property type="entry name" value="Enterobactin synthetase component F"/>
    <property type="match status" value="1"/>
</dbReference>
<dbReference type="NCBIfam" id="TIGR01733">
    <property type="entry name" value="AA-adenyl-dom"/>
    <property type="match status" value="1"/>
</dbReference>
<dbReference type="GO" id="GO:0044550">
    <property type="term" value="P:secondary metabolite biosynthetic process"/>
    <property type="evidence" value="ECO:0007669"/>
    <property type="project" value="TreeGrafter"/>
</dbReference>
<dbReference type="InterPro" id="IPR000873">
    <property type="entry name" value="AMP-dep_synth/lig_dom"/>
</dbReference>
<dbReference type="SUPFAM" id="SSF52777">
    <property type="entry name" value="CoA-dependent acyltransferases"/>
    <property type="match status" value="2"/>
</dbReference>
<dbReference type="GO" id="GO:0005737">
    <property type="term" value="C:cytoplasm"/>
    <property type="evidence" value="ECO:0007669"/>
    <property type="project" value="TreeGrafter"/>
</dbReference>
<accession>A0A0A8US27</accession>
<dbReference type="InterPro" id="IPR001242">
    <property type="entry name" value="Condensation_dom"/>
</dbReference>
<keyword evidence="4" id="KW-0597">Phosphoprotein</keyword>
<name>A0A0A8US27_LEGHA</name>
<dbReference type="SUPFAM" id="SSF47336">
    <property type="entry name" value="ACP-like"/>
    <property type="match status" value="1"/>
</dbReference>
<dbReference type="InterPro" id="IPR036736">
    <property type="entry name" value="ACP-like_sf"/>
</dbReference>
<feature type="domain" description="Carrier" evidence="5">
    <location>
        <begin position="533"/>
        <end position="608"/>
    </location>
</feature>
<sequence>MENSEQLNEFLETEVKHDAKTLHGLFEEQAKHTPQQLAVIFGEQTISYEQLNQKANQLAHYLQQMAVKPDTQVAVCMERSIDLLIVILGILKAGGAYIPLDSSHPEERLLLILKEGGTQFLITIDKFKKRFSRYQGDVVLMDKEDEIKKQSTKNPRSNVNARNLAYIIYTSGSTGTPKGVVVEHRGVVDYSLWFAEYCDCQPGERIDFSSNHAFDFALTTSIIPLMLGLTLVICADKIKKDPRQYLKYLNTHEVNFIKLTPSYFRVLIYEVKNKHIDLPYLKKIMLAGESLFSSDCSAWLALYPDHILYNEYGPTETSVAVCLYKIDRKNIHRLGANVPIGHVAPHIQSYILDENRMPVGEGETGELYLGGSCLARGYLNNPDLTRQYFIQHPFNPDIDAKLYKTGDLCRRLIQGEIECLGRIDHQLKIRGFRVEPGEIEICLIGHSAIKEAVVLAANEEQKETRLVAYYILNDSKVELDSTELRQHLLRHLPDYMVPSSFVRMDSFPLNANEKLDRAALPIPQFTASQYYIAPKTHLEKNLAQIWSEELEIKPIGLKDDFFELGGHSLAAARIISTVNHKLGKDVKLYDFYSQPTIAHLASLIKKAKKKGKRRVINKAFLNATQFPLSNFQLLLWLADTFEPKAKRLNIFARKRFEGRLNIDKLNRAFEAVFKKHDVFSYSVSKLQPLQCLQKKIGFQVIEKNLESFSEKNSEQILESSIQELIEYNSWPKNKYPIVVRLFYLKNNLTELQLCLPHMISDDLSPEILLSDLSSFYNSAIKGHKTVKKDIAFRNYLLEEQTYMQQHINRDLKFWDDYLKDAALFAFPTEQVVHSPQNYQFSYSTYREIPEETLNSFHVFCKHQHTSVFDGLCAALMMALLNISKNNQDIPEAVYVNRVKSTRDNPDYDSTFGGFLRLEPIKLRINKSSNLTSLLQQVHESVITTHPYQQCSDLIKLANISTFRQKPPFIKNYVIKGVVWLYTTIFRSVKLDRRILNLCGRLGADKKNNFLVNMNVQHSFLGNSHKRNNSNIFGFETRKIRDYHYDLLKINNLLDVCFLRMVGSNAPHLIISANLQPAFRALIANEVIRVMRECCSTQ</sequence>
<dbReference type="Pfam" id="PF00668">
    <property type="entry name" value="Condensation"/>
    <property type="match status" value="1"/>
</dbReference>
<dbReference type="Proteomes" id="UP000032803">
    <property type="component" value="Chromosome I"/>
</dbReference>
<dbReference type="Pfam" id="PF00501">
    <property type="entry name" value="AMP-binding"/>
    <property type="match status" value="1"/>
</dbReference>
<dbReference type="Gene3D" id="3.30.559.30">
    <property type="entry name" value="Nonribosomal peptide synthetase, condensation domain"/>
    <property type="match status" value="1"/>
</dbReference>
<dbReference type="InterPro" id="IPR009081">
    <property type="entry name" value="PP-bd_ACP"/>
</dbReference>
<dbReference type="InterPro" id="IPR045851">
    <property type="entry name" value="AMP-bd_C_sf"/>
</dbReference>
<gene>
    <name evidence="6" type="ORF">LHA_1285</name>
</gene>
<dbReference type="STRING" id="449.LHA_1285"/>
<dbReference type="HOGENOM" id="CLU_000022_2_10_6"/>
<dbReference type="PROSITE" id="PS50075">
    <property type="entry name" value="CARRIER"/>
    <property type="match status" value="1"/>
</dbReference>
<dbReference type="Pfam" id="PF13193">
    <property type="entry name" value="AMP-binding_C"/>
    <property type="match status" value="1"/>
</dbReference>
<dbReference type="OrthoDB" id="9757559at2"/>
<dbReference type="InterPro" id="IPR025110">
    <property type="entry name" value="AMP-bd_C"/>
</dbReference>
<dbReference type="EMBL" id="LN681225">
    <property type="protein sequence ID" value="CEK10336.1"/>
    <property type="molecule type" value="Genomic_DNA"/>
</dbReference>
<dbReference type="Gene3D" id="3.30.300.30">
    <property type="match status" value="1"/>
</dbReference>
<dbReference type="PROSITE" id="PS00012">
    <property type="entry name" value="PHOSPHOPANTETHEINE"/>
    <property type="match status" value="1"/>
</dbReference>
<organism evidence="6 7">
    <name type="scientific">Legionella hackeliae</name>
    <dbReference type="NCBI Taxonomy" id="449"/>
    <lineage>
        <taxon>Bacteria</taxon>
        <taxon>Pseudomonadati</taxon>
        <taxon>Pseudomonadota</taxon>
        <taxon>Gammaproteobacteria</taxon>
        <taxon>Legionellales</taxon>
        <taxon>Legionellaceae</taxon>
        <taxon>Legionella</taxon>
    </lineage>
</organism>
<comment type="cofactor">
    <cofactor evidence="1">
        <name>pantetheine 4'-phosphate</name>
        <dbReference type="ChEBI" id="CHEBI:47942"/>
    </cofactor>
</comment>
<dbReference type="InterPro" id="IPR020845">
    <property type="entry name" value="AMP-binding_CS"/>
</dbReference>
<keyword evidence="6" id="KW-0413">Isomerase</keyword>
<proteinExistence type="inferred from homology"/>
<evidence type="ECO:0000256" key="2">
    <source>
        <dbReference type="ARBA" id="ARBA00006432"/>
    </source>
</evidence>
<evidence type="ECO:0000256" key="1">
    <source>
        <dbReference type="ARBA" id="ARBA00001957"/>
    </source>
</evidence>
<dbReference type="Gene3D" id="2.30.38.10">
    <property type="entry name" value="Luciferase, Domain 3"/>
    <property type="match status" value="1"/>
</dbReference>
<dbReference type="SUPFAM" id="SSF56801">
    <property type="entry name" value="Acetyl-CoA synthetase-like"/>
    <property type="match status" value="1"/>
</dbReference>
<dbReference type="PROSITE" id="PS00455">
    <property type="entry name" value="AMP_BINDING"/>
    <property type="match status" value="1"/>
</dbReference>
<dbReference type="GO" id="GO:0043041">
    <property type="term" value="P:amino acid activation for nonribosomal peptide biosynthetic process"/>
    <property type="evidence" value="ECO:0007669"/>
    <property type="project" value="TreeGrafter"/>
</dbReference>
<dbReference type="InterPro" id="IPR006162">
    <property type="entry name" value="Ppantetheine_attach_site"/>
</dbReference>
<dbReference type="Gene3D" id="3.30.559.10">
    <property type="entry name" value="Chloramphenicol acetyltransferase-like domain"/>
    <property type="match status" value="1"/>
</dbReference>
<keyword evidence="3" id="KW-0596">Phosphopantetheine</keyword>
<dbReference type="InterPro" id="IPR010071">
    <property type="entry name" value="AA_adenyl_dom"/>
</dbReference>